<evidence type="ECO:0000313" key="6">
    <source>
        <dbReference type="EMBL" id="QFV00080.1"/>
    </source>
</evidence>
<proteinExistence type="predicted"/>
<gene>
    <name evidence="6" type="primary">ndoR</name>
    <name evidence="6" type="ORF">KDY119_03615</name>
</gene>
<reference evidence="6 7" key="1">
    <citation type="submission" date="2019-10" db="EMBL/GenBank/DDBJ databases">
        <title>Genome sequence of Luteimicrobium xylanilyticum HY-24.</title>
        <authorList>
            <person name="Kim D.Y."/>
            <person name="Park H.-Y."/>
        </authorList>
    </citation>
    <scope>NUCLEOTIDE SEQUENCE [LARGE SCALE GENOMIC DNA]</scope>
    <source>
        <strain evidence="6 7">HY-24</strain>
    </source>
</reference>
<protein>
    <submittedName>
        <fullName evidence="6">Ferredoxin--NAD(P)(+) reductase (Naphthalene dioxygenase ferredoxin-specific)</fullName>
        <ecNumber evidence="6">1.18.1.7</ecNumber>
    </submittedName>
</protein>
<feature type="domain" description="FAD-binding FR-type" evidence="5">
    <location>
        <begin position="29"/>
        <end position="133"/>
    </location>
</feature>
<dbReference type="Gene3D" id="3.40.50.80">
    <property type="entry name" value="Nucleotide-binding domain of ferredoxin-NADP reductase (FNR) module"/>
    <property type="match status" value="1"/>
</dbReference>
<sequence>MAAPSGGVELGTAGAPAPARLGERFSTTRGWRVATLASAHAESATARTLELDVPDWPGHLAGQHVDLRLTAPDGYTAERAYSLSSAFDAGAPGRVAVTVQRVHEGEVSPYLVDAFEPGQMIEVRGPVGGWFVWEPGFADAAPVLLIAGGSGIVPLIAMVRARRGAGNRTPFRLLYSVRTPDDAMFTDELTGVRGRADGVEAQVFYTRSAPLDAPREARRIGLQDVAAHGWPPELRPVCYVCGPTGFVEAVTRMLLALGHDPAAIRAERFGPAGD</sequence>
<dbReference type="CDD" id="cd06217">
    <property type="entry name" value="FNR_iron_sulfur_binding_3"/>
    <property type="match status" value="1"/>
</dbReference>
<dbReference type="EC" id="1.18.1.7" evidence="6"/>
<dbReference type="PANTHER" id="PTHR47354">
    <property type="entry name" value="NADH OXIDOREDUCTASE HCR"/>
    <property type="match status" value="1"/>
</dbReference>
<dbReference type="EMBL" id="CP045529">
    <property type="protein sequence ID" value="QFV00080.1"/>
    <property type="molecule type" value="Genomic_DNA"/>
</dbReference>
<feature type="region of interest" description="Disordered" evidence="4">
    <location>
        <begin position="1"/>
        <end position="20"/>
    </location>
</feature>
<dbReference type="KEGG" id="lxl:KDY119_03615"/>
<dbReference type="PROSITE" id="PS51384">
    <property type="entry name" value="FAD_FR"/>
    <property type="match status" value="1"/>
</dbReference>
<evidence type="ECO:0000256" key="4">
    <source>
        <dbReference type="SAM" id="MobiDB-lite"/>
    </source>
</evidence>
<evidence type="ECO:0000313" key="7">
    <source>
        <dbReference type="Proteomes" id="UP000326702"/>
    </source>
</evidence>
<evidence type="ECO:0000256" key="2">
    <source>
        <dbReference type="ARBA" id="ARBA00022714"/>
    </source>
</evidence>
<keyword evidence="7" id="KW-1185">Reference proteome</keyword>
<dbReference type="Pfam" id="PF00970">
    <property type="entry name" value="FAD_binding_6"/>
    <property type="match status" value="1"/>
</dbReference>
<dbReference type="SUPFAM" id="SSF52343">
    <property type="entry name" value="Ferredoxin reductase-like, C-terminal NADP-linked domain"/>
    <property type="match status" value="1"/>
</dbReference>
<keyword evidence="6" id="KW-0560">Oxidoreductase</keyword>
<dbReference type="AlphaFoldDB" id="A0A5P9QFQ6"/>
<dbReference type="RefSeq" id="WP_227994427.1">
    <property type="nucleotide sequence ID" value="NZ_BAABIH010000009.1"/>
</dbReference>
<dbReference type="GO" id="GO:0051537">
    <property type="term" value="F:2 iron, 2 sulfur cluster binding"/>
    <property type="evidence" value="ECO:0007669"/>
    <property type="project" value="UniProtKB-KW"/>
</dbReference>
<keyword evidence="2" id="KW-0408">Iron</keyword>
<comment type="cofactor">
    <cofactor evidence="1">
        <name>FAD</name>
        <dbReference type="ChEBI" id="CHEBI:57692"/>
    </cofactor>
</comment>
<name>A0A5P9QFQ6_9MICO</name>
<keyword evidence="2" id="KW-0001">2Fe-2S</keyword>
<dbReference type="Gene3D" id="2.40.30.10">
    <property type="entry name" value="Translation factors"/>
    <property type="match status" value="1"/>
</dbReference>
<dbReference type="SUPFAM" id="SSF63380">
    <property type="entry name" value="Riboflavin synthase domain-like"/>
    <property type="match status" value="1"/>
</dbReference>
<evidence type="ECO:0000259" key="5">
    <source>
        <dbReference type="PROSITE" id="PS51384"/>
    </source>
</evidence>
<dbReference type="InterPro" id="IPR017927">
    <property type="entry name" value="FAD-bd_FR_type"/>
</dbReference>
<dbReference type="PANTHER" id="PTHR47354:SF5">
    <property type="entry name" value="PROTEIN RFBI"/>
    <property type="match status" value="1"/>
</dbReference>
<evidence type="ECO:0000256" key="1">
    <source>
        <dbReference type="ARBA" id="ARBA00001974"/>
    </source>
</evidence>
<dbReference type="InterPro" id="IPR050415">
    <property type="entry name" value="MRET"/>
</dbReference>
<dbReference type="InterPro" id="IPR039261">
    <property type="entry name" value="FNR_nucleotide-bd"/>
</dbReference>
<keyword evidence="2" id="KW-0479">Metal-binding</keyword>
<evidence type="ECO:0000256" key="3">
    <source>
        <dbReference type="ARBA" id="ARBA00023014"/>
    </source>
</evidence>
<dbReference type="InterPro" id="IPR008333">
    <property type="entry name" value="Cbr1-like_FAD-bd_dom"/>
</dbReference>
<dbReference type="PRINTS" id="PR00406">
    <property type="entry name" value="CYTB5RDTASE"/>
</dbReference>
<keyword evidence="3" id="KW-0411">Iron-sulfur</keyword>
<dbReference type="Pfam" id="PF00175">
    <property type="entry name" value="NAD_binding_1"/>
    <property type="match status" value="1"/>
</dbReference>
<accession>A0A5P9QFQ6</accession>
<dbReference type="InterPro" id="IPR001433">
    <property type="entry name" value="OxRdtase_FAD/NAD-bd"/>
</dbReference>
<dbReference type="GO" id="GO:0051213">
    <property type="term" value="F:dioxygenase activity"/>
    <property type="evidence" value="ECO:0007669"/>
    <property type="project" value="UniProtKB-KW"/>
</dbReference>
<keyword evidence="6" id="KW-0223">Dioxygenase</keyword>
<dbReference type="Proteomes" id="UP000326702">
    <property type="component" value="Chromosome"/>
</dbReference>
<organism evidence="6 7">
    <name type="scientific">Luteimicrobium xylanilyticum</name>
    <dbReference type="NCBI Taxonomy" id="1133546"/>
    <lineage>
        <taxon>Bacteria</taxon>
        <taxon>Bacillati</taxon>
        <taxon>Actinomycetota</taxon>
        <taxon>Actinomycetes</taxon>
        <taxon>Micrococcales</taxon>
        <taxon>Luteimicrobium</taxon>
    </lineage>
</organism>
<dbReference type="InterPro" id="IPR017938">
    <property type="entry name" value="Riboflavin_synthase-like_b-brl"/>
</dbReference>